<keyword evidence="2" id="KW-1185">Reference proteome</keyword>
<name>A0ABR6HL47_9RHOB</name>
<dbReference type="EMBL" id="JACIBX010000002">
    <property type="protein sequence ID" value="MBB3711261.1"/>
    <property type="molecule type" value="Genomic_DNA"/>
</dbReference>
<reference evidence="1 2" key="1">
    <citation type="submission" date="2020-08" db="EMBL/GenBank/DDBJ databases">
        <title>Genomic Encyclopedia of Type Strains, Phase III (KMG-III): the genomes of soil and plant-associated and newly described type strains.</title>
        <authorList>
            <person name="Whitman W."/>
        </authorList>
    </citation>
    <scope>NUCLEOTIDE SEQUENCE [LARGE SCALE GENOMIC DNA]</scope>
    <source>
        <strain evidence="1 2">CECT 8572</strain>
    </source>
</reference>
<protein>
    <submittedName>
        <fullName evidence="1">Uncharacterized protein</fullName>
    </submittedName>
</protein>
<dbReference type="RefSeq" id="WP_183470147.1">
    <property type="nucleotide sequence ID" value="NZ_JACIBX010000002.1"/>
</dbReference>
<accession>A0ABR6HL47</accession>
<gene>
    <name evidence="1" type="ORF">FHS00_000823</name>
</gene>
<evidence type="ECO:0000313" key="1">
    <source>
        <dbReference type="EMBL" id="MBB3711261.1"/>
    </source>
</evidence>
<proteinExistence type="predicted"/>
<dbReference type="Proteomes" id="UP000576152">
    <property type="component" value="Unassembled WGS sequence"/>
</dbReference>
<organism evidence="1 2">
    <name type="scientific">Limimaricola variabilis</name>
    <dbReference type="NCBI Taxonomy" id="1492771"/>
    <lineage>
        <taxon>Bacteria</taxon>
        <taxon>Pseudomonadati</taxon>
        <taxon>Pseudomonadota</taxon>
        <taxon>Alphaproteobacteria</taxon>
        <taxon>Rhodobacterales</taxon>
        <taxon>Paracoccaceae</taxon>
        <taxon>Limimaricola</taxon>
    </lineage>
</organism>
<evidence type="ECO:0000313" key="2">
    <source>
        <dbReference type="Proteomes" id="UP000576152"/>
    </source>
</evidence>
<comment type="caution">
    <text evidence="1">The sequence shown here is derived from an EMBL/GenBank/DDBJ whole genome shotgun (WGS) entry which is preliminary data.</text>
</comment>
<sequence length="263" mass="28714">MKIKLNGIEFEVTAVEPALREAILGDPVIAKAVWRDVYAWDAAAQEGKNTGPVTQNGAIPLANGLSFFVPKGEGAEKNESASRTSGERFLKALNVKSTIDVLKAMARLLGMPQKILPKEFDPLRPVASFTVKMHVEHSVLRLRNASRNLQAYLLVPGQIGFHHEITAIHDQAGYDALIAEKPELKTLTPLFLVPARTKANREMRATALMAQTRDLAEQAKGKSVEELPEALRIGRNQAELRMLAQAANQARQGQTGAKPRATA</sequence>